<name>A0ABT7Y4F5_9VIBR</name>
<keyword evidence="4" id="KW-0479">Metal-binding</keyword>
<keyword evidence="5" id="KW-0408">Iron</keyword>
<dbReference type="InterPro" id="IPR058240">
    <property type="entry name" value="rSAM_sf"/>
</dbReference>
<evidence type="ECO:0000256" key="2">
    <source>
        <dbReference type="ARBA" id="ARBA00022485"/>
    </source>
</evidence>
<evidence type="ECO:0000313" key="9">
    <source>
        <dbReference type="EMBL" id="MDN2482937.1"/>
    </source>
</evidence>
<evidence type="ECO:0000256" key="7">
    <source>
        <dbReference type="ARBA" id="ARBA00023601"/>
    </source>
</evidence>
<feature type="domain" description="Radical SAM core" evidence="8">
    <location>
        <begin position="12"/>
        <end position="240"/>
    </location>
</feature>
<dbReference type="SFLD" id="SFLDG01384">
    <property type="entry name" value="thioether_bond_formation_requi"/>
    <property type="match status" value="1"/>
</dbReference>
<evidence type="ECO:0000259" key="8">
    <source>
        <dbReference type="PROSITE" id="PS51918"/>
    </source>
</evidence>
<sequence>MNTILDSQNFNSKPIKRTHVMAKPIGAACNIDCTYCYYLSKQDLLEYKQGCTPTLQGDSLETYIRTYIESHNAPEIIFSWQGGEPTLLGLDYFKNVVALQDKYRPEGVIIKNDLQTNGILLNDEWCEFLAQHDFLVGLSIDGPEMLHNAHRTNRAGRGTYKQVMKAVDLIHKHNVSFATLTCVNNLTSKNPIEVYRFLRDVVKSTQIQFIPIVEQKTFRNEAPQSDGQSWQAEKQVKQGDKRLIPGNANSVVESFCVSDLGWGNFLIAVFDEWVKNDIGNVFVQYFEANLASWIGESSQLCTLNPVCGKGLAMEPNGDLYACDHYVYPEYKVGNIHHDKLEEVSYGDKQQDFGHAKIETLTSECQRCEYVFACYGECPKNRFIKNANGEANHNYLCAGWKKYFAHIDQSLARIARVYGYPVKFGRYSDERMMQTIGKNQRYII</sequence>
<gene>
    <name evidence="9" type="ORF">QWJ08_16465</name>
</gene>
<dbReference type="Gene3D" id="3.20.20.70">
    <property type="entry name" value="Aldolase class I"/>
    <property type="match status" value="1"/>
</dbReference>
<dbReference type="NCBIfam" id="TIGR04085">
    <property type="entry name" value="rSAM_more_4Fe4S"/>
    <property type="match status" value="1"/>
</dbReference>
<dbReference type="Pfam" id="PF13186">
    <property type="entry name" value="SPASM"/>
    <property type="match status" value="1"/>
</dbReference>
<dbReference type="PROSITE" id="PS51918">
    <property type="entry name" value="RADICAL_SAM"/>
    <property type="match status" value="1"/>
</dbReference>
<comment type="caution">
    <text evidence="9">The sequence shown here is derived from an EMBL/GenBank/DDBJ whole genome shotgun (WGS) entry which is preliminary data.</text>
</comment>
<evidence type="ECO:0000313" key="10">
    <source>
        <dbReference type="Proteomes" id="UP001169719"/>
    </source>
</evidence>
<evidence type="ECO:0000256" key="5">
    <source>
        <dbReference type="ARBA" id="ARBA00023004"/>
    </source>
</evidence>
<dbReference type="PANTHER" id="PTHR43273">
    <property type="entry name" value="ANAEROBIC SULFATASE-MATURATING ENZYME HOMOLOG ASLB-RELATED"/>
    <property type="match status" value="1"/>
</dbReference>
<dbReference type="EMBL" id="JAUEOZ010000002">
    <property type="protein sequence ID" value="MDN2482937.1"/>
    <property type="molecule type" value="Genomic_DNA"/>
</dbReference>
<dbReference type="SFLD" id="SFLDG01067">
    <property type="entry name" value="SPASM/twitch_domain_containing"/>
    <property type="match status" value="1"/>
</dbReference>
<evidence type="ECO:0000256" key="1">
    <source>
        <dbReference type="ARBA" id="ARBA00001966"/>
    </source>
</evidence>
<keyword evidence="6" id="KW-0411">Iron-sulfur</keyword>
<keyword evidence="2" id="KW-0004">4Fe-4S</keyword>
<reference evidence="9" key="1">
    <citation type="submission" date="2024-05" db="EMBL/GenBank/DDBJ databases">
        <title>Genome Sequences of Four Agar- Degrading Marine Bacteria.</title>
        <authorList>
            <person name="Phillips E.K."/>
            <person name="Shaffer J.C."/>
            <person name="Henson M.W."/>
            <person name="Temperton B."/>
            <person name="Thrash C.J."/>
            <person name="Martin M.O."/>
        </authorList>
    </citation>
    <scope>NUCLEOTIDE SEQUENCE</scope>
    <source>
        <strain evidence="9">EKP203</strain>
    </source>
</reference>
<dbReference type="RefSeq" id="WP_289962989.1">
    <property type="nucleotide sequence ID" value="NZ_JAUEOZ010000002.1"/>
</dbReference>
<dbReference type="InterPro" id="IPR023885">
    <property type="entry name" value="4Fe4S-binding_SPASM_dom"/>
</dbReference>
<dbReference type="InterPro" id="IPR013785">
    <property type="entry name" value="Aldolase_TIM"/>
</dbReference>
<dbReference type="InterPro" id="IPR034491">
    <property type="entry name" value="Anaerob_Ser_sulfatase-maturase"/>
</dbReference>
<dbReference type="SFLD" id="SFLDG01072">
    <property type="entry name" value="dehydrogenase_like"/>
    <property type="match status" value="1"/>
</dbReference>
<dbReference type="NCBIfam" id="TIGR03942">
    <property type="entry name" value="sulfatase_rSAM"/>
    <property type="match status" value="1"/>
</dbReference>
<comment type="similarity">
    <text evidence="7">Belongs to the radical SAM superfamily. Anaerobic sulfatase-maturating enzyme family.</text>
</comment>
<dbReference type="SFLD" id="SFLDS00029">
    <property type="entry name" value="Radical_SAM"/>
    <property type="match status" value="1"/>
</dbReference>
<keyword evidence="10" id="KW-1185">Reference proteome</keyword>
<dbReference type="SFLD" id="SFLDG01386">
    <property type="entry name" value="main_SPASM_domain-containing"/>
    <property type="match status" value="1"/>
</dbReference>
<dbReference type="InterPro" id="IPR047207">
    <property type="entry name" value="SPASM_anSME"/>
</dbReference>
<dbReference type="Proteomes" id="UP001169719">
    <property type="component" value="Unassembled WGS sequence"/>
</dbReference>
<keyword evidence="3" id="KW-0949">S-adenosyl-L-methionine</keyword>
<dbReference type="SFLD" id="SFLDF00285">
    <property type="entry name" value="anaerobic_Ser-type_sulfatase-m"/>
    <property type="match status" value="1"/>
</dbReference>
<evidence type="ECO:0000256" key="4">
    <source>
        <dbReference type="ARBA" id="ARBA00022723"/>
    </source>
</evidence>
<organism evidence="9 10">
    <name type="scientific">Vibrio agarivorans</name>
    <dbReference type="NCBI Taxonomy" id="153622"/>
    <lineage>
        <taxon>Bacteria</taxon>
        <taxon>Pseudomonadati</taxon>
        <taxon>Pseudomonadota</taxon>
        <taxon>Gammaproteobacteria</taxon>
        <taxon>Vibrionales</taxon>
        <taxon>Vibrionaceae</taxon>
        <taxon>Vibrio</taxon>
    </lineage>
</organism>
<dbReference type="InterPro" id="IPR007197">
    <property type="entry name" value="rSAM"/>
</dbReference>
<dbReference type="InterPro" id="IPR023867">
    <property type="entry name" value="Sulphatase_maturase_rSAM"/>
</dbReference>
<dbReference type="PANTHER" id="PTHR43273:SF3">
    <property type="entry name" value="ANAEROBIC SULFATASE-MATURATING ENZYME HOMOLOG ASLB-RELATED"/>
    <property type="match status" value="1"/>
</dbReference>
<proteinExistence type="inferred from homology"/>
<evidence type="ECO:0000256" key="6">
    <source>
        <dbReference type="ARBA" id="ARBA00023014"/>
    </source>
</evidence>
<dbReference type="CDD" id="cd21120">
    <property type="entry name" value="SPASM_anSME"/>
    <property type="match status" value="1"/>
</dbReference>
<evidence type="ECO:0000256" key="3">
    <source>
        <dbReference type="ARBA" id="ARBA00022691"/>
    </source>
</evidence>
<comment type="cofactor">
    <cofactor evidence="1">
        <name>[4Fe-4S] cluster</name>
        <dbReference type="ChEBI" id="CHEBI:49883"/>
    </cofactor>
</comment>
<accession>A0ABT7Y4F5</accession>
<dbReference type="SUPFAM" id="SSF102114">
    <property type="entry name" value="Radical SAM enzymes"/>
    <property type="match status" value="1"/>
</dbReference>
<dbReference type="Pfam" id="PF04055">
    <property type="entry name" value="Radical_SAM"/>
    <property type="match status" value="1"/>
</dbReference>
<protein>
    <submittedName>
        <fullName evidence="9">Anaerobic sulfatase maturase</fullName>
    </submittedName>
</protein>
<dbReference type="CDD" id="cd01335">
    <property type="entry name" value="Radical_SAM"/>
    <property type="match status" value="1"/>
</dbReference>